<dbReference type="RefSeq" id="WP_166247550.1">
    <property type="nucleotide sequence ID" value="NZ_CP049616.1"/>
</dbReference>
<dbReference type="AlphaFoldDB" id="A0A6G7IZS6"/>
<accession>A0A6G7IZS6</accession>
<dbReference type="SUPFAM" id="SSF53474">
    <property type="entry name" value="alpha/beta-Hydrolases"/>
    <property type="match status" value="1"/>
</dbReference>
<dbReference type="InterPro" id="IPR029058">
    <property type="entry name" value="AB_hydrolase_fold"/>
</dbReference>
<evidence type="ECO:0000313" key="2">
    <source>
        <dbReference type="EMBL" id="QII43889.1"/>
    </source>
</evidence>
<evidence type="ECO:0000259" key="1">
    <source>
        <dbReference type="Pfam" id="PF02230"/>
    </source>
</evidence>
<dbReference type="GO" id="GO:0016787">
    <property type="term" value="F:hydrolase activity"/>
    <property type="evidence" value="ECO:0007669"/>
    <property type="project" value="UniProtKB-KW"/>
</dbReference>
<sequence length="209" mass="23442">MDFTPLKYIYRPDGIPDANTLLLLHGTGGNEEDLIPLTSEYGDGFNILSVRGNVLEHGMPRFFRRLGMSIFDEEDLTFRTHELANFLIEVAKKEGFDSSKLIAYGYSNGANIAGALLLLYPVFLKGAILLRPMKPFQVLPQISLKHQSYVFLSSGRTDGTVNIVHVKEFAEYLQEGGYTVESYLVDAGHNLSKEDIALSVAWYTQHFTE</sequence>
<gene>
    <name evidence="2" type="ORF">GVT53_04090</name>
</gene>
<keyword evidence="2" id="KW-0378">Hydrolase</keyword>
<keyword evidence="3" id="KW-1185">Reference proteome</keyword>
<dbReference type="EMBL" id="CP049616">
    <property type="protein sequence ID" value="QII43889.1"/>
    <property type="molecule type" value="Genomic_DNA"/>
</dbReference>
<dbReference type="InterPro" id="IPR003140">
    <property type="entry name" value="PLipase/COase/thioEstase"/>
</dbReference>
<proteinExistence type="predicted"/>
<evidence type="ECO:0000313" key="3">
    <source>
        <dbReference type="Proteomes" id="UP000502928"/>
    </source>
</evidence>
<dbReference type="Gene3D" id="3.40.50.1820">
    <property type="entry name" value="alpha/beta hydrolase"/>
    <property type="match status" value="1"/>
</dbReference>
<feature type="domain" description="Phospholipase/carboxylesterase/thioesterase" evidence="1">
    <location>
        <begin position="16"/>
        <end position="193"/>
    </location>
</feature>
<reference evidence="2 3" key="1">
    <citation type="submission" date="2020-02" db="EMBL/GenBank/DDBJ databases">
        <title>Complete genome of Muricauda sp. 501str8.</title>
        <authorList>
            <person name="Dong B."/>
            <person name="Zhu S."/>
            <person name="Yang J."/>
            <person name="Chen J."/>
        </authorList>
    </citation>
    <scope>NUCLEOTIDE SEQUENCE [LARGE SCALE GENOMIC DNA]</scope>
    <source>
        <strain evidence="2 3">501str8</strain>
    </source>
</reference>
<name>A0A6G7IZS6_9FLAO</name>
<dbReference type="Pfam" id="PF02230">
    <property type="entry name" value="Abhydrolase_2"/>
    <property type="match status" value="1"/>
</dbReference>
<dbReference type="KEGG" id="mut:GVT53_04090"/>
<dbReference type="Proteomes" id="UP000502928">
    <property type="component" value="Chromosome"/>
</dbReference>
<organism evidence="2 3">
    <name type="scientific">Flagellimonas oceani</name>
    <dbReference type="NCBI Taxonomy" id="2698672"/>
    <lineage>
        <taxon>Bacteria</taxon>
        <taxon>Pseudomonadati</taxon>
        <taxon>Bacteroidota</taxon>
        <taxon>Flavobacteriia</taxon>
        <taxon>Flavobacteriales</taxon>
        <taxon>Flavobacteriaceae</taxon>
        <taxon>Flagellimonas</taxon>
    </lineage>
</organism>
<protein>
    <submittedName>
        <fullName evidence="2">Alpha/beta hydrolase</fullName>
    </submittedName>
</protein>